<dbReference type="GO" id="GO:0008381">
    <property type="term" value="F:mechanosensitive monoatomic ion channel activity"/>
    <property type="evidence" value="ECO:0007669"/>
    <property type="project" value="InterPro"/>
</dbReference>
<dbReference type="AlphaFoldDB" id="A0A4V2MN95"/>
<dbReference type="InterPro" id="IPR023408">
    <property type="entry name" value="MscS_beta-dom_sf"/>
</dbReference>
<keyword evidence="4 5" id="KW-0472">Membrane</keyword>
<dbReference type="Gene3D" id="1.10.287.1260">
    <property type="match status" value="1"/>
</dbReference>
<feature type="transmembrane region" description="Helical" evidence="5">
    <location>
        <begin position="366"/>
        <end position="394"/>
    </location>
</feature>
<protein>
    <recommendedName>
        <fullName evidence="5">Small-conductance mechanosensitive channel</fullName>
    </recommendedName>
</protein>
<evidence type="ECO:0000256" key="4">
    <source>
        <dbReference type="ARBA" id="ARBA00023136"/>
    </source>
</evidence>
<keyword evidence="8" id="KW-1185">Reference proteome</keyword>
<dbReference type="Gene3D" id="2.30.30.60">
    <property type="match status" value="1"/>
</dbReference>
<dbReference type="PANTHER" id="PTHR30221:SF1">
    <property type="entry name" value="SMALL-CONDUCTANCE MECHANOSENSITIVE CHANNEL"/>
    <property type="match status" value="1"/>
</dbReference>
<gene>
    <name evidence="7" type="ORF">E0D97_16335</name>
</gene>
<accession>A0A4V2MN95</accession>
<keyword evidence="2 5" id="KW-0812">Transmembrane</keyword>
<keyword evidence="5" id="KW-0407">Ion channel</keyword>
<keyword evidence="5" id="KW-0406">Ion transport</keyword>
<dbReference type="Proteomes" id="UP000291301">
    <property type="component" value="Unassembled WGS sequence"/>
</dbReference>
<evidence type="ECO:0000256" key="1">
    <source>
        <dbReference type="ARBA" id="ARBA00004370"/>
    </source>
</evidence>
<comment type="caution">
    <text evidence="7">The sequence shown here is derived from an EMBL/GenBank/DDBJ whole genome shotgun (WGS) entry which is preliminary data.</text>
</comment>
<feature type="transmembrane region" description="Helical" evidence="5">
    <location>
        <begin position="286"/>
        <end position="307"/>
    </location>
</feature>
<comment type="function">
    <text evidence="5">Mechanosensitive channel that participates in the regulation of osmotic pressure changes within the cell, opening in response to stretch forces in the membrane lipid bilayer, without the need for other proteins. Contributes to normal resistance to hypoosmotic shock. Forms an ion channel of 1.0 nanosiemens conductance with a slight preference for anions.</text>
</comment>
<feature type="transmembrane region" description="Helical" evidence="5">
    <location>
        <begin position="216"/>
        <end position="237"/>
    </location>
</feature>
<dbReference type="Pfam" id="PF00924">
    <property type="entry name" value="MS_channel_2nd"/>
    <property type="match status" value="1"/>
</dbReference>
<dbReference type="InterPro" id="IPR010920">
    <property type="entry name" value="LSM_dom_sf"/>
</dbReference>
<keyword evidence="5" id="KW-1003">Cell membrane</keyword>
<dbReference type="InterPro" id="IPR045275">
    <property type="entry name" value="MscS_archaea/bacteria_type"/>
</dbReference>
<evidence type="ECO:0000256" key="5">
    <source>
        <dbReference type="RuleBase" id="RU369025"/>
    </source>
</evidence>
<reference evidence="7 8" key="1">
    <citation type="journal article" date="2015" name="Antonie Van Leeuwenhoek">
        <title>Oricola cellulosilytica gen. nov., sp. nov., a cellulose-degrading bacterium of the family Phyllobacteriaceae isolated from surface seashore water, and emended descriptions of Mesorhizobium loti and Phyllobacterium myrsinacearum.</title>
        <authorList>
            <person name="Hameed A."/>
            <person name="Shahina M."/>
            <person name="Lai W.A."/>
            <person name="Lin S.Y."/>
            <person name="Young L.S."/>
            <person name="Liu Y.C."/>
            <person name="Hsu Y.H."/>
            <person name="Young C.C."/>
        </authorList>
    </citation>
    <scope>NUCLEOTIDE SEQUENCE [LARGE SCALE GENOMIC DNA]</scope>
    <source>
        <strain evidence="7 8">KCTC 52183</strain>
    </source>
</reference>
<evidence type="ECO:0000259" key="6">
    <source>
        <dbReference type="Pfam" id="PF00924"/>
    </source>
</evidence>
<comment type="subunit">
    <text evidence="5">Homoheptamer.</text>
</comment>
<evidence type="ECO:0000313" key="8">
    <source>
        <dbReference type="Proteomes" id="UP000291301"/>
    </source>
</evidence>
<evidence type="ECO:0000313" key="7">
    <source>
        <dbReference type="EMBL" id="TCD11898.1"/>
    </source>
</evidence>
<name>A0A4V2MN95_9HYPH</name>
<feature type="domain" description="Mechanosensitive ion channel MscS" evidence="6">
    <location>
        <begin position="388"/>
        <end position="453"/>
    </location>
</feature>
<organism evidence="7 8">
    <name type="scientific">Oricola cellulosilytica</name>
    <dbReference type="NCBI Taxonomy" id="1429082"/>
    <lineage>
        <taxon>Bacteria</taxon>
        <taxon>Pseudomonadati</taxon>
        <taxon>Pseudomonadota</taxon>
        <taxon>Alphaproteobacteria</taxon>
        <taxon>Hyphomicrobiales</taxon>
        <taxon>Ahrensiaceae</taxon>
        <taxon>Oricola</taxon>
    </lineage>
</organism>
<comment type="caution">
    <text evidence="5">Lacks conserved residue(s) required for the propagation of feature annotation.</text>
</comment>
<keyword evidence="5" id="KW-0813">Transport</keyword>
<keyword evidence="5" id="KW-0997">Cell inner membrane</keyword>
<dbReference type="PANTHER" id="PTHR30221">
    <property type="entry name" value="SMALL-CONDUCTANCE MECHANOSENSITIVE CHANNEL"/>
    <property type="match status" value="1"/>
</dbReference>
<dbReference type="EMBL" id="SJST01000008">
    <property type="protein sequence ID" value="TCD11898.1"/>
    <property type="molecule type" value="Genomic_DNA"/>
</dbReference>
<feature type="transmembrane region" description="Helical" evidence="5">
    <location>
        <begin position="258"/>
        <end position="280"/>
    </location>
</feature>
<evidence type="ECO:0000256" key="2">
    <source>
        <dbReference type="ARBA" id="ARBA00022692"/>
    </source>
</evidence>
<dbReference type="RefSeq" id="WP_131570939.1">
    <property type="nucleotide sequence ID" value="NZ_JAINFK010000007.1"/>
</dbReference>
<dbReference type="InterPro" id="IPR006685">
    <property type="entry name" value="MscS_channel_2nd"/>
</dbReference>
<proteinExistence type="inferred from homology"/>
<sequence length="564" mass="62807">MTFALSLRGTVLLFGVALTLSLVLTAVTTAQPEGDPVLAFEIEALNPGLGDRPDAVALQTPRDTVDSFLRLTTSGRYRDAAHTLNLSGVDVQLQAERGARLARMLAEVIQRRVVIDWGDLPDRPDAIDDDLPESHPFAGKSRRSISLAELRTEQRPVVIRLNRVKPNDGDPVWVFADQTVKEIPRLHRRFGPGWIERNIPPGLTGEIADGLRLWEIFALPLVLLVGAGIYFVVSRAVGAIGTRVSIPWINRAADRTRAPLALAISAIVLQYASQTLFTFSSLISTVLSPLLLATIIFSITFAVLNAIDATLEVVTERYVGEIDAEEDSERRHLYTNIYALRRYVLLTAVVISILLILINLNLFDNIGLSLLASAGVATVVLGIAGQTVLGNILASLQIAIAKPIRIGDAVQYEGRWAYVESIYYTYITLRCWDQRRLIVPVKHFISQPFENWTMIDAKSTRTFTLELDLSAEPQILREVFENLTKEDEDVMPDEMLRVTVEEYSQTTQKISFYATASNPTDAWLMHVRLSEKMGDWIRENKPEWWPSLRLQGANGKAPQIASES</sequence>
<dbReference type="SUPFAM" id="SSF50182">
    <property type="entry name" value="Sm-like ribonucleoproteins"/>
    <property type="match status" value="1"/>
</dbReference>
<feature type="transmembrane region" description="Helical" evidence="5">
    <location>
        <begin position="340"/>
        <end position="360"/>
    </location>
</feature>
<comment type="similarity">
    <text evidence="5">Belongs to the MscS (TC 1.A.23) family.</text>
</comment>
<dbReference type="OrthoDB" id="9792218at2"/>
<keyword evidence="3 5" id="KW-1133">Transmembrane helix</keyword>
<evidence type="ECO:0000256" key="3">
    <source>
        <dbReference type="ARBA" id="ARBA00022989"/>
    </source>
</evidence>
<dbReference type="GO" id="GO:0005886">
    <property type="term" value="C:plasma membrane"/>
    <property type="evidence" value="ECO:0007669"/>
    <property type="project" value="UniProtKB-SubCell"/>
</dbReference>
<comment type="subcellular location">
    <subcellularLocation>
        <location evidence="5">Cell inner membrane</location>
        <topology evidence="5">Multi-pass membrane protein</topology>
    </subcellularLocation>
    <subcellularLocation>
        <location evidence="1">Membrane</location>
    </subcellularLocation>
</comment>